<evidence type="ECO:0000256" key="1">
    <source>
        <dbReference type="ARBA" id="ARBA00023125"/>
    </source>
</evidence>
<protein>
    <recommendedName>
        <fullName evidence="2">HTH marR-type domain-containing protein</fullName>
    </recommendedName>
</protein>
<dbReference type="InterPro" id="IPR039422">
    <property type="entry name" value="MarR/SlyA-like"/>
</dbReference>
<keyword evidence="4" id="KW-1185">Reference proteome</keyword>
<dbReference type="Pfam" id="PF01047">
    <property type="entry name" value="MarR"/>
    <property type="match status" value="1"/>
</dbReference>
<evidence type="ECO:0000313" key="4">
    <source>
        <dbReference type="Proteomes" id="UP000730618"/>
    </source>
</evidence>
<reference evidence="3 4" key="1">
    <citation type="submission" date="2021-06" db="EMBL/GenBank/DDBJ databases">
        <authorList>
            <person name="Criscuolo A."/>
        </authorList>
    </citation>
    <scope>NUCLEOTIDE SEQUENCE [LARGE SCALE GENOMIC DNA]</scope>
    <source>
        <strain evidence="4">CIP 111802</strain>
    </source>
</reference>
<gene>
    <name evidence="3" type="ORF">PAECIP111802_01561</name>
</gene>
<dbReference type="PROSITE" id="PS50995">
    <property type="entry name" value="HTH_MARR_2"/>
    <property type="match status" value="1"/>
</dbReference>
<evidence type="ECO:0000259" key="2">
    <source>
        <dbReference type="PROSITE" id="PS50995"/>
    </source>
</evidence>
<keyword evidence="1" id="KW-0238">DNA-binding</keyword>
<dbReference type="PANTHER" id="PTHR33164">
    <property type="entry name" value="TRANSCRIPTIONAL REGULATOR, MARR FAMILY"/>
    <property type="match status" value="1"/>
</dbReference>
<comment type="caution">
    <text evidence="3">The sequence shown here is derived from an EMBL/GenBank/DDBJ whole genome shotgun (WGS) entry which is preliminary data.</text>
</comment>
<dbReference type="Proteomes" id="UP000730618">
    <property type="component" value="Unassembled WGS sequence"/>
</dbReference>
<organism evidence="3 4">
    <name type="scientific">Paenibacillus allorhizosphaerae</name>
    <dbReference type="NCBI Taxonomy" id="2849866"/>
    <lineage>
        <taxon>Bacteria</taxon>
        <taxon>Bacillati</taxon>
        <taxon>Bacillota</taxon>
        <taxon>Bacilli</taxon>
        <taxon>Bacillales</taxon>
        <taxon>Paenibacillaceae</taxon>
        <taxon>Paenibacillus</taxon>
    </lineage>
</organism>
<feature type="domain" description="HTH marR-type" evidence="2">
    <location>
        <begin position="7"/>
        <end position="138"/>
    </location>
</feature>
<dbReference type="SMART" id="SM00347">
    <property type="entry name" value="HTH_MARR"/>
    <property type="match status" value="1"/>
</dbReference>
<evidence type="ECO:0000313" key="3">
    <source>
        <dbReference type="EMBL" id="CAG7629498.1"/>
    </source>
</evidence>
<dbReference type="EMBL" id="CAJVCE010000003">
    <property type="protein sequence ID" value="CAG7629498.1"/>
    <property type="molecule type" value="Genomic_DNA"/>
</dbReference>
<dbReference type="InterPro" id="IPR000835">
    <property type="entry name" value="HTH_MarR-typ"/>
</dbReference>
<sequence length="145" mass="17075">METREMLEHFVTYLQTINRHMRSKAFDQQESPLTRVQWLLLRHLYRKGPCTIGQLAIHLDVRSSTMTQMIDRLEKANFVYRVSSQPDARVRMVGLTDEGTAIIHRTESEWAETLSDAFGQFNEKERQQFLQYMQRLSEGLPKRGS</sequence>
<dbReference type="PANTHER" id="PTHR33164:SF43">
    <property type="entry name" value="HTH-TYPE TRANSCRIPTIONAL REPRESSOR YETL"/>
    <property type="match status" value="1"/>
</dbReference>
<dbReference type="RefSeq" id="WP_218097886.1">
    <property type="nucleotide sequence ID" value="NZ_CAJVCE010000003.1"/>
</dbReference>
<proteinExistence type="predicted"/>
<accession>A0ABM8VEN4</accession>
<name>A0ABM8VEN4_9BACL</name>